<accession>A0A081BYM7</accession>
<feature type="transmembrane region" description="Helical" evidence="10">
    <location>
        <begin position="78"/>
        <end position="98"/>
    </location>
</feature>
<dbReference type="GO" id="GO:0032259">
    <property type="term" value="P:methylation"/>
    <property type="evidence" value="ECO:0007669"/>
    <property type="project" value="UniProtKB-KW"/>
</dbReference>
<evidence type="ECO:0000259" key="11">
    <source>
        <dbReference type="Pfam" id="PF01478"/>
    </source>
</evidence>
<dbReference type="PRINTS" id="PR00864">
    <property type="entry name" value="PREPILNPTASE"/>
</dbReference>
<evidence type="ECO:0000256" key="10">
    <source>
        <dbReference type="SAM" id="Phobius"/>
    </source>
</evidence>
<evidence type="ECO:0000313" key="14">
    <source>
        <dbReference type="Proteomes" id="UP000030661"/>
    </source>
</evidence>
<feature type="transmembrane region" description="Helical" evidence="10">
    <location>
        <begin position="229"/>
        <end position="252"/>
    </location>
</feature>
<keyword evidence="14" id="KW-1185">Reference proteome</keyword>
<gene>
    <name evidence="13" type="ORF">U27_04399</name>
</gene>
<comment type="subcellular location">
    <subcellularLocation>
        <location evidence="1">Cell inner membrane</location>
        <topology evidence="1">Multi-pass membrane protein</topology>
    </subcellularLocation>
    <subcellularLocation>
        <location evidence="9">Cell membrane</location>
        <topology evidence="9">Multi-pass membrane protein</topology>
    </subcellularLocation>
</comment>
<comment type="catalytic activity">
    <reaction evidence="9">
        <text>Typically cleaves a -Gly-|-Phe- bond to release an N-terminal, basic peptide of 5-8 residues from type IV prepilin, and then N-methylates the new N-terminal amino group, the methyl donor being S-adenosyl-L-methionine.</text>
        <dbReference type="EC" id="3.4.23.43"/>
    </reaction>
</comment>
<dbReference type="eggNOG" id="COG1989">
    <property type="taxonomic scope" value="Bacteria"/>
</dbReference>
<dbReference type="Proteomes" id="UP000030661">
    <property type="component" value="Unassembled WGS sequence"/>
</dbReference>
<feature type="transmembrane region" description="Helical" evidence="10">
    <location>
        <begin position="6"/>
        <end position="29"/>
    </location>
</feature>
<keyword evidence="4" id="KW-0997">Cell inner membrane</keyword>
<dbReference type="InterPro" id="IPR050882">
    <property type="entry name" value="Prepilin_peptidase/N-MTase"/>
</dbReference>
<dbReference type="PANTHER" id="PTHR30487:SF0">
    <property type="entry name" value="PREPILIN LEADER PEPTIDASE_N-METHYLTRANSFERASE-RELATED"/>
    <property type="match status" value="1"/>
</dbReference>
<protein>
    <recommendedName>
        <fullName evidence="9">Prepilin leader peptidase/N-methyltransferase</fullName>
        <ecNumber evidence="9">2.1.1.-</ecNumber>
        <ecNumber evidence="9">3.4.23.43</ecNumber>
    </recommendedName>
</protein>
<keyword evidence="7 10" id="KW-0472">Membrane</keyword>
<dbReference type="Pfam" id="PF01478">
    <property type="entry name" value="Peptidase_A24"/>
    <property type="match status" value="1"/>
</dbReference>
<feature type="domain" description="Prepilin type IV endopeptidase peptidase" evidence="11">
    <location>
        <begin position="108"/>
        <end position="216"/>
    </location>
</feature>
<evidence type="ECO:0000256" key="5">
    <source>
        <dbReference type="ARBA" id="ARBA00022692"/>
    </source>
</evidence>
<dbReference type="PANTHER" id="PTHR30487">
    <property type="entry name" value="TYPE 4 PREPILIN-LIKE PROTEINS LEADER PEPTIDE-PROCESSING ENZYME"/>
    <property type="match status" value="1"/>
</dbReference>
<keyword evidence="9" id="KW-0808">Transferase</keyword>
<dbReference type="GO" id="GO:0005886">
    <property type="term" value="C:plasma membrane"/>
    <property type="evidence" value="ECO:0007669"/>
    <property type="project" value="UniProtKB-SubCell"/>
</dbReference>
<comment type="function">
    <text evidence="9">Plays an essential role in type IV pili and type II pseudopili formation by proteolytically removing the leader sequence from substrate proteins and subsequently monomethylating the alpha-amino group of the newly exposed N-terminal phenylalanine.</text>
</comment>
<keyword evidence="9" id="KW-0378">Hydrolase</keyword>
<dbReference type="InterPro" id="IPR010627">
    <property type="entry name" value="Prepilin_pept_A24_N"/>
</dbReference>
<keyword evidence="9" id="KW-0489">Methyltransferase</keyword>
<feature type="domain" description="Prepilin peptidase A24 N-terminal" evidence="12">
    <location>
        <begin position="15"/>
        <end position="97"/>
    </location>
</feature>
<evidence type="ECO:0000259" key="12">
    <source>
        <dbReference type="Pfam" id="PF06750"/>
    </source>
</evidence>
<dbReference type="GO" id="GO:0004190">
    <property type="term" value="F:aspartic-type endopeptidase activity"/>
    <property type="evidence" value="ECO:0007669"/>
    <property type="project" value="UniProtKB-EC"/>
</dbReference>
<dbReference type="EC" id="2.1.1.-" evidence="9"/>
<dbReference type="GO" id="GO:0006465">
    <property type="term" value="P:signal peptide processing"/>
    <property type="evidence" value="ECO:0007669"/>
    <property type="project" value="TreeGrafter"/>
</dbReference>
<evidence type="ECO:0000256" key="8">
    <source>
        <dbReference type="RuleBase" id="RU003793"/>
    </source>
</evidence>
<keyword evidence="3" id="KW-1003">Cell membrane</keyword>
<dbReference type="EC" id="3.4.23.43" evidence="9"/>
<sequence>MLMGPFFLLYLFTLLFGLLVGSFLNVCIYRIPRGESIVFPGSHCPHCSHAIQPWENIPVISFLFLQGKCRYCQIPISWRYPAIELLTTVFFVIFLHQYSVSFDALWYLILTCALIVISFIDLDYQIIPDKISLPGIVVGFIASFFLPLRWYDSLLGILVGGGIILAVGYAGKWVFKKEAMGGGDVKLMAMIGAFLGWKLVLLTLFFASIVGAIVGLVFKLATGKDYIPFGPFLSAGALLALFFGEKLLFWYWNFMLPSQISDILR</sequence>
<evidence type="ECO:0000256" key="6">
    <source>
        <dbReference type="ARBA" id="ARBA00022989"/>
    </source>
</evidence>
<evidence type="ECO:0000256" key="2">
    <source>
        <dbReference type="ARBA" id="ARBA00005801"/>
    </source>
</evidence>
<evidence type="ECO:0000313" key="13">
    <source>
        <dbReference type="EMBL" id="GAK57432.1"/>
    </source>
</evidence>
<evidence type="ECO:0000256" key="1">
    <source>
        <dbReference type="ARBA" id="ARBA00004429"/>
    </source>
</evidence>
<proteinExistence type="inferred from homology"/>
<dbReference type="GO" id="GO:0008168">
    <property type="term" value="F:methyltransferase activity"/>
    <property type="evidence" value="ECO:0007669"/>
    <property type="project" value="UniProtKB-KW"/>
</dbReference>
<dbReference type="InterPro" id="IPR014032">
    <property type="entry name" value="Peptidase_A24A_bac"/>
</dbReference>
<keyword evidence="6 10" id="KW-1133">Transmembrane helix</keyword>
<dbReference type="EMBL" id="DF820466">
    <property type="protein sequence ID" value="GAK57432.1"/>
    <property type="molecule type" value="Genomic_DNA"/>
</dbReference>
<feature type="transmembrane region" description="Helical" evidence="10">
    <location>
        <begin position="131"/>
        <end position="148"/>
    </location>
</feature>
<keyword evidence="5 9" id="KW-0812">Transmembrane</keyword>
<organism evidence="13">
    <name type="scientific">Vecturithrix granuli</name>
    <dbReference type="NCBI Taxonomy" id="1499967"/>
    <lineage>
        <taxon>Bacteria</taxon>
        <taxon>Candidatus Moduliflexota</taxon>
        <taxon>Candidatus Vecturitrichia</taxon>
        <taxon>Candidatus Vecturitrichales</taxon>
        <taxon>Candidatus Vecturitrichaceae</taxon>
        <taxon>Candidatus Vecturithrix</taxon>
    </lineage>
</organism>
<evidence type="ECO:0000256" key="7">
    <source>
        <dbReference type="ARBA" id="ARBA00023136"/>
    </source>
</evidence>
<keyword evidence="9" id="KW-0645">Protease</keyword>
<dbReference type="InterPro" id="IPR000045">
    <property type="entry name" value="Prepilin_IV_endopep_pep"/>
</dbReference>
<dbReference type="Pfam" id="PF06750">
    <property type="entry name" value="A24_N_bact"/>
    <property type="match status" value="1"/>
</dbReference>
<evidence type="ECO:0000256" key="3">
    <source>
        <dbReference type="ARBA" id="ARBA00022475"/>
    </source>
</evidence>
<evidence type="ECO:0000256" key="4">
    <source>
        <dbReference type="ARBA" id="ARBA00022519"/>
    </source>
</evidence>
<dbReference type="Gene3D" id="1.20.120.1220">
    <property type="match status" value="1"/>
</dbReference>
<feature type="transmembrane region" description="Helical" evidence="10">
    <location>
        <begin position="154"/>
        <end position="175"/>
    </location>
</feature>
<name>A0A081BYM7_VECG1</name>
<feature type="transmembrane region" description="Helical" evidence="10">
    <location>
        <begin position="104"/>
        <end position="124"/>
    </location>
</feature>
<keyword evidence="9" id="KW-0511">Multifunctional enzyme</keyword>
<dbReference type="HOGENOM" id="CLU_057101_0_1_0"/>
<comment type="similarity">
    <text evidence="2 8">Belongs to the peptidase A24 family.</text>
</comment>
<evidence type="ECO:0000256" key="9">
    <source>
        <dbReference type="RuleBase" id="RU003794"/>
    </source>
</evidence>
<dbReference type="AlphaFoldDB" id="A0A081BYM7"/>
<feature type="transmembrane region" description="Helical" evidence="10">
    <location>
        <begin position="187"/>
        <end position="217"/>
    </location>
</feature>
<reference evidence="13" key="1">
    <citation type="journal article" date="2015" name="PeerJ">
        <title>First genomic representation of candidate bacterial phylum KSB3 points to enhanced environmental sensing as a trigger of wastewater bulking.</title>
        <authorList>
            <person name="Sekiguchi Y."/>
            <person name="Ohashi A."/>
            <person name="Parks D.H."/>
            <person name="Yamauchi T."/>
            <person name="Tyson G.W."/>
            <person name="Hugenholtz P."/>
        </authorList>
    </citation>
    <scope>NUCLEOTIDE SEQUENCE [LARGE SCALE GENOMIC DNA]</scope>
</reference>
<dbReference type="STRING" id="1499967.U27_04399"/>